<dbReference type="Pfam" id="PF10008">
    <property type="entry name" value="DUF2251"/>
    <property type="match status" value="1"/>
</dbReference>
<dbReference type="Proteomes" id="UP000238565">
    <property type="component" value="Unassembled WGS sequence"/>
</dbReference>
<dbReference type="RefSeq" id="WP_104793675.1">
    <property type="nucleotide sequence ID" value="NZ_PTPZ01000004.1"/>
</dbReference>
<name>A0A2S7I448_9FLAO</name>
<sequence length="133" mass="15890">MKRELYIYNEEEFYVGKETVVDSFFDNLDYGVVFEDDENTGYFYAVNIVDDNFEIINAVHIYDVENIVDKNIISNIKILWSEDFNKAYLKINNYFHAVIDFENRKAYSRNNFPPANNDEWENLELTDNLLLEL</sequence>
<proteinExistence type="predicted"/>
<comment type="caution">
    <text evidence="1">The sequence shown here is derived from an EMBL/GenBank/DDBJ whole genome shotgun (WGS) entry which is preliminary data.</text>
</comment>
<organism evidence="1 2">
    <name type="scientific">Cloacibacterium normanense</name>
    <dbReference type="NCBI Taxonomy" id="237258"/>
    <lineage>
        <taxon>Bacteria</taxon>
        <taxon>Pseudomonadati</taxon>
        <taxon>Bacteroidota</taxon>
        <taxon>Flavobacteriia</taxon>
        <taxon>Flavobacteriales</taxon>
        <taxon>Weeksellaceae</taxon>
    </lineage>
</organism>
<reference evidence="1 2" key="1">
    <citation type="submission" date="2018-02" db="EMBL/GenBank/DDBJ databases">
        <title>Draft genome sequence of bacterial isolates from marine environment.</title>
        <authorList>
            <person name="Singh S.K."/>
            <person name="Hill R."/>
            <person name="Major S."/>
            <person name="Cai H."/>
            <person name="Li Y."/>
        </authorList>
    </citation>
    <scope>NUCLEOTIDE SEQUENCE [LARGE SCALE GENOMIC DNA]</scope>
    <source>
        <strain evidence="1 2">IMET F</strain>
    </source>
</reference>
<protein>
    <submittedName>
        <fullName evidence="1">DUF2251 domain-containing protein</fullName>
    </submittedName>
</protein>
<accession>A0A2S7I448</accession>
<evidence type="ECO:0000313" key="2">
    <source>
        <dbReference type="Proteomes" id="UP000238565"/>
    </source>
</evidence>
<dbReference type="AlphaFoldDB" id="A0A2S7I448"/>
<evidence type="ECO:0000313" key="1">
    <source>
        <dbReference type="EMBL" id="PPZ91351.1"/>
    </source>
</evidence>
<gene>
    <name evidence="1" type="ORF">C3729_07945</name>
</gene>
<dbReference type="EMBL" id="PTPZ01000004">
    <property type="protein sequence ID" value="PPZ91351.1"/>
    <property type="molecule type" value="Genomic_DNA"/>
</dbReference>
<dbReference type="InterPro" id="IPR014449">
    <property type="entry name" value="UCP007050_HI0931"/>
</dbReference>